<evidence type="ECO:0000313" key="8">
    <source>
        <dbReference type="EMBL" id="EFC05933.1"/>
    </source>
</evidence>
<evidence type="ECO:0000256" key="4">
    <source>
        <dbReference type="ARBA" id="ARBA00022723"/>
    </source>
</evidence>
<dbReference type="InterPro" id="IPR006330">
    <property type="entry name" value="Ado/ade_deaminase"/>
</dbReference>
<dbReference type="SUPFAM" id="SSF51556">
    <property type="entry name" value="Metallo-dependent hydrolases"/>
    <property type="match status" value="1"/>
</dbReference>
<proteinExistence type="inferred from homology"/>
<dbReference type="InterPro" id="IPR001365">
    <property type="entry name" value="A_deaminase_dom"/>
</dbReference>
<evidence type="ECO:0000256" key="1">
    <source>
        <dbReference type="ARBA" id="ARBA00001947"/>
    </source>
</evidence>
<keyword evidence="9" id="KW-1185">Reference proteome</keyword>
<protein>
    <recommendedName>
        <fullName evidence="3">adenosine deaminase</fullName>
        <ecNumber evidence="3">3.5.4.4</ecNumber>
    </recommendedName>
</protein>
<comment type="similarity">
    <text evidence="2">Belongs to the metallo-dependent hydrolases superfamily. Adenosine and AMP deaminases family.</text>
</comment>
<evidence type="ECO:0000256" key="6">
    <source>
        <dbReference type="ARBA" id="ARBA00022833"/>
    </source>
</evidence>
<name>D2MNB1_9FIRM</name>
<dbReference type="NCBIfam" id="TIGR01430">
    <property type="entry name" value="aden_deam"/>
    <property type="match status" value="1"/>
</dbReference>
<sequence length="341" mass="38854">MSEFLFPKIDLHLHLDGSFRMETIWELAMEQKIPMPAKTLDEYKAYIQRCSHARNVNEYLKMFDDPLKVMQDIKSLHRITKELIEDLVKQEVCYAEIRFAPQLHTQKKLSQAQVIEAVLEGRKQALELYPHIQIGIILCMMSLDSITINEAANRQTVELCKKYLHKGVVALDLAGMEGIVPLSDFSPFFQQAQSLGIPCTCHAGDSQPSQSVQDAISFGVQRIGHGHRIIDDLKLCQLAKEKQILLEICPTSNVQCQTVSSYPKHPVKKLYELGVPVSINTDNMTLAGVHLEDEYRHCINEMGFTKKDLIQMNLYSIQAAFIKESEKKKIIQDLQQALKKC</sequence>
<keyword evidence="4" id="KW-0479">Metal-binding</keyword>
<dbReference type="GO" id="GO:0046103">
    <property type="term" value="P:inosine biosynthetic process"/>
    <property type="evidence" value="ECO:0007669"/>
    <property type="project" value="TreeGrafter"/>
</dbReference>
<evidence type="ECO:0000256" key="2">
    <source>
        <dbReference type="ARBA" id="ARBA00006676"/>
    </source>
</evidence>
<feature type="domain" description="Adenosine deaminase" evidence="7">
    <location>
        <begin position="7"/>
        <end position="335"/>
    </location>
</feature>
<dbReference type="OrthoDB" id="9779574at2"/>
<keyword evidence="6" id="KW-0862">Zinc</keyword>
<organism evidence="8 9">
    <name type="scientific">Bulleidia extructa W1219</name>
    <dbReference type="NCBI Taxonomy" id="679192"/>
    <lineage>
        <taxon>Bacteria</taxon>
        <taxon>Bacillati</taxon>
        <taxon>Bacillota</taxon>
        <taxon>Erysipelotrichia</taxon>
        <taxon>Erysipelotrichales</taxon>
        <taxon>Erysipelotrichaceae</taxon>
        <taxon>Bulleidia</taxon>
    </lineage>
</organism>
<reference evidence="9" key="1">
    <citation type="submission" date="2009-12" db="EMBL/GenBank/DDBJ databases">
        <title>Sequence of Clostridiales genomosp. BVAB3 str. UPII9-5.</title>
        <authorList>
            <person name="Madupu R."/>
            <person name="Durkin A.S."/>
            <person name="Torralba M."/>
            <person name="Methe B."/>
            <person name="Sutton G.G."/>
            <person name="Strausberg R.L."/>
            <person name="Nelson K.E."/>
        </authorList>
    </citation>
    <scope>NUCLEOTIDE SEQUENCE [LARGE SCALE GENOMIC DNA]</scope>
    <source>
        <strain evidence="9">W1219</strain>
    </source>
</reference>
<gene>
    <name evidence="8" type="primary">add</name>
    <name evidence="8" type="ORF">HMPREF9013_0135</name>
</gene>
<evidence type="ECO:0000313" key="9">
    <source>
        <dbReference type="Proteomes" id="UP000005017"/>
    </source>
</evidence>
<comment type="caution">
    <text evidence="8">The sequence shown here is derived from an EMBL/GenBank/DDBJ whole genome shotgun (WGS) entry which is preliminary data.</text>
</comment>
<comment type="cofactor">
    <cofactor evidence="1">
        <name>Zn(2+)</name>
        <dbReference type="ChEBI" id="CHEBI:29105"/>
    </cofactor>
</comment>
<dbReference type="GO" id="GO:0006154">
    <property type="term" value="P:adenosine catabolic process"/>
    <property type="evidence" value="ECO:0007669"/>
    <property type="project" value="TreeGrafter"/>
</dbReference>
<dbReference type="GO" id="GO:0046872">
    <property type="term" value="F:metal ion binding"/>
    <property type="evidence" value="ECO:0007669"/>
    <property type="project" value="UniProtKB-KW"/>
</dbReference>
<evidence type="ECO:0000256" key="5">
    <source>
        <dbReference type="ARBA" id="ARBA00022801"/>
    </source>
</evidence>
<dbReference type="InterPro" id="IPR032466">
    <property type="entry name" value="Metal_Hydrolase"/>
</dbReference>
<evidence type="ECO:0000259" key="7">
    <source>
        <dbReference type="Pfam" id="PF00962"/>
    </source>
</evidence>
<dbReference type="EC" id="3.5.4.4" evidence="3"/>
<dbReference type="Gene3D" id="3.20.20.140">
    <property type="entry name" value="Metal-dependent hydrolases"/>
    <property type="match status" value="1"/>
</dbReference>
<accession>D2MNB1</accession>
<dbReference type="GO" id="GO:0005829">
    <property type="term" value="C:cytosol"/>
    <property type="evidence" value="ECO:0007669"/>
    <property type="project" value="TreeGrafter"/>
</dbReference>
<dbReference type="STRING" id="679192.HMPREF9013_0135"/>
<keyword evidence="5 8" id="KW-0378">Hydrolase</keyword>
<dbReference type="EMBL" id="ADFR01000003">
    <property type="protein sequence ID" value="EFC05933.1"/>
    <property type="molecule type" value="Genomic_DNA"/>
</dbReference>
<dbReference type="GO" id="GO:0004000">
    <property type="term" value="F:adenosine deaminase activity"/>
    <property type="evidence" value="ECO:0007669"/>
    <property type="project" value="UniProtKB-ARBA"/>
</dbReference>
<dbReference type="Proteomes" id="UP000005017">
    <property type="component" value="Unassembled WGS sequence"/>
</dbReference>
<dbReference type="PANTHER" id="PTHR11409">
    <property type="entry name" value="ADENOSINE DEAMINASE"/>
    <property type="match status" value="1"/>
</dbReference>
<dbReference type="eggNOG" id="COG1816">
    <property type="taxonomic scope" value="Bacteria"/>
</dbReference>
<dbReference type="GO" id="GO:0043103">
    <property type="term" value="P:hypoxanthine salvage"/>
    <property type="evidence" value="ECO:0007669"/>
    <property type="project" value="TreeGrafter"/>
</dbReference>
<dbReference type="AlphaFoldDB" id="D2MNB1"/>
<dbReference type="PANTHER" id="PTHR11409:SF43">
    <property type="entry name" value="ADENOSINE DEAMINASE"/>
    <property type="match status" value="1"/>
</dbReference>
<evidence type="ECO:0000256" key="3">
    <source>
        <dbReference type="ARBA" id="ARBA00012784"/>
    </source>
</evidence>
<dbReference type="Pfam" id="PF00962">
    <property type="entry name" value="A_deaminase"/>
    <property type="match status" value="1"/>
</dbReference>
<dbReference type="RefSeq" id="WP_006626882.1">
    <property type="nucleotide sequence ID" value="NZ_ADFR01000003.1"/>
</dbReference>